<protein>
    <submittedName>
        <fullName evidence="1">Uncharacterized protein</fullName>
    </submittedName>
</protein>
<evidence type="ECO:0000313" key="1">
    <source>
        <dbReference type="EMBL" id="CAD9416641.1"/>
    </source>
</evidence>
<gene>
    <name evidence="1" type="ORF">FPAR1323_LOCUS8856</name>
</gene>
<dbReference type="AlphaFoldDB" id="A0A7S2FV31"/>
<sequence length="489" mass="55562">MAINPRTGRGRTNWLIVVRVFLRLLKSYARFCLVVFYMAVSRTKTILTGESIDPRTALSFCVSYLPKLVGRFWSQYRHCQTDSTAACVWLVPNPSNATPATGKDVGLKYAKAHASVPAHRFEVYRVGSQAECLAFIQKVIDANPWVLKRLKYSATHITFGETKPRCRVATIRSIGQAGAPPIDSEAALKFYIVRTSDPKVYDVAIWKNHFVLDFGISYKLVQGVPMLFTEGHSLLVQPLEWADVRALGRGVTYYYRFQLPARTPGGPTPTRALARTLVYNEGFDVVKVLKPVHLRTAENPIPFFYFVRDDTEKDGLRQCMKVPPERRVGRDPREVMLNSWFNFESSPPCRGYQYNQDGGSDAPVVHVLTRSSRSGEHSQYIYTQGFCLYSLKLVLREDGNLMRLRGRGYFELDQQPAELDSPPAVDNHRDVESDRSLVQVARDNWKRAHCNEFALPQLDDDDEVERLPLFYRGASWTNNSDSVNFGSRA</sequence>
<reference evidence="1" key="1">
    <citation type="submission" date="2021-01" db="EMBL/GenBank/DDBJ databases">
        <authorList>
            <person name="Corre E."/>
            <person name="Pelletier E."/>
            <person name="Niang G."/>
            <person name="Scheremetjew M."/>
            <person name="Finn R."/>
            <person name="Kale V."/>
            <person name="Holt S."/>
            <person name="Cochrane G."/>
            <person name="Meng A."/>
            <person name="Brown T."/>
            <person name="Cohen L."/>
        </authorList>
    </citation>
    <scope>NUCLEOTIDE SEQUENCE</scope>
    <source>
        <strain evidence="1">RCC1693</strain>
    </source>
</reference>
<dbReference type="EMBL" id="HBGT01016595">
    <property type="protein sequence ID" value="CAD9416641.1"/>
    <property type="molecule type" value="Transcribed_RNA"/>
</dbReference>
<accession>A0A7S2FV31</accession>
<name>A0A7S2FV31_9STRA</name>
<organism evidence="1">
    <name type="scientific">Florenciella parvula</name>
    <dbReference type="NCBI Taxonomy" id="236787"/>
    <lineage>
        <taxon>Eukaryota</taxon>
        <taxon>Sar</taxon>
        <taxon>Stramenopiles</taxon>
        <taxon>Ochrophyta</taxon>
        <taxon>Dictyochophyceae</taxon>
        <taxon>Florenciellales</taxon>
        <taxon>Florenciella</taxon>
    </lineage>
</organism>
<proteinExistence type="predicted"/>